<dbReference type="Gene3D" id="2.60.40.1120">
    <property type="entry name" value="Carboxypeptidase-like, regulatory domain"/>
    <property type="match status" value="1"/>
</dbReference>
<evidence type="ECO:0000256" key="5">
    <source>
        <dbReference type="ARBA" id="ARBA00023077"/>
    </source>
</evidence>
<dbReference type="InterPro" id="IPR008969">
    <property type="entry name" value="CarboxyPept-like_regulatory"/>
</dbReference>
<evidence type="ECO:0000256" key="1">
    <source>
        <dbReference type="ARBA" id="ARBA00004571"/>
    </source>
</evidence>
<dbReference type="Gene3D" id="2.170.130.10">
    <property type="entry name" value="TonB-dependent receptor, plug domain"/>
    <property type="match status" value="1"/>
</dbReference>
<evidence type="ECO:0000256" key="2">
    <source>
        <dbReference type="ARBA" id="ARBA00022448"/>
    </source>
</evidence>
<feature type="domain" description="TonB-dependent receptor-like beta-barrel" evidence="11">
    <location>
        <begin position="538"/>
        <end position="951"/>
    </location>
</feature>
<evidence type="ECO:0000259" key="12">
    <source>
        <dbReference type="Pfam" id="PF07715"/>
    </source>
</evidence>
<dbReference type="InterPro" id="IPR012910">
    <property type="entry name" value="Plug_dom"/>
</dbReference>
<dbReference type="RefSeq" id="WP_202104710.1">
    <property type="nucleotide sequence ID" value="NZ_JAERTY010000012.1"/>
</dbReference>
<protein>
    <submittedName>
        <fullName evidence="13">SusC/RagA family TonB-linked outer membrane protein</fullName>
    </submittedName>
</protein>
<dbReference type="Pfam" id="PF07715">
    <property type="entry name" value="Plug"/>
    <property type="match status" value="1"/>
</dbReference>
<evidence type="ECO:0000256" key="3">
    <source>
        <dbReference type="ARBA" id="ARBA00022452"/>
    </source>
</evidence>
<keyword evidence="3 8" id="KW-1134">Transmembrane beta strand</keyword>
<dbReference type="SUPFAM" id="SSF56935">
    <property type="entry name" value="Porins"/>
    <property type="match status" value="1"/>
</dbReference>
<dbReference type="Gene3D" id="2.40.170.20">
    <property type="entry name" value="TonB-dependent receptor, beta-barrel domain"/>
    <property type="match status" value="1"/>
</dbReference>
<evidence type="ECO:0000313" key="14">
    <source>
        <dbReference type="Proteomes" id="UP000625283"/>
    </source>
</evidence>
<dbReference type="InterPro" id="IPR039426">
    <property type="entry name" value="TonB-dep_rcpt-like"/>
</dbReference>
<name>A0ABS1R8E7_9SPHI</name>
<dbReference type="Pfam" id="PF00593">
    <property type="entry name" value="TonB_dep_Rec_b-barrel"/>
    <property type="match status" value="1"/>
</dbReference>
<feature type="region of interest" description="Disordered" evidence="10">
    <location>
        <begin position="594"/>
        <end position="615"/>
    </location>
</feature>
<proteinExistence type="inferred from homology"/>
<dbReference type="NCBIfam" id="TIGR04057">
    <property type="entry name" value="SusC_RagA_signa"/>
    <property type="match status" value="1"/>
</dbReference>
<keyword evidence="2 8" id="KW-0813">Transport</keyword>
<evidence type="ECO:0000256" key="8">
    <source>
        <dbReference type="PROSITE-ProRule" id="PRU01360"/>
    </source>
</evidence>
<dbReference type="InterPro" id="IPR037066">
    <property type="entry name" value="Plug_dom_sf"/>
</dbReference>
<sequence length="1115" mass="124989">MNTTIYTNGMDAYWKKNKIPVHMSIGNLIIMKLLIVYVFVFCCSSFASVHGQKLSLEVKNARFQDVALAIRKQTGYSFSISNRYLAHAQPITLRVTDTELGDVLTEIFRSQPFGYAISGKIIAVVDKAEVPVQQQQPIRGRVTNEKGEPLAGASIYVLDGNKQRTAKQTNTDTNGNFELKDVAEGQLIEISYLGHRSLQRPVKAQLGTIVLPLINAEVEEIVVNAGYYTVKDRERTGSIARVTAKDIEFQPVINPLQAIQGRMAGVSITQNTGVPGGGFDIQIRGRNSLRDYKNSNTNANTPLYVIDGVVIPTSNLRNSPLARTILPYNETNILNSLNPSDIQSIEVLKDADATAIYGSRGANGVVLITTKKNKSDNGSVTLSTSTSLSKVASEMKLLNTEQFNQMRDQAFINDEITTFPSDALDINGTWNRDRYTDWQKELIGGTAKSQNVQVGVSAGSETTHFTASANYNNQTTVFPTDKGYKRNTFLINVNHNSKDGRFQLNSSTNYSIQKNNLIATDLTSQALILSPNAPSLYNVDGSLNWGFVGDTNPISSMFETYQNDNSNLVLNLDLSYEFLKNMYLKLNTGYNKSNTEENRLTPHTIHNPAKGYTSEQSKAENTIRDNKSYILEPQINYVFNLDKFSINSLVGITYQESNTSALYLTGSNFQTNDFLSNISAAKTTIINQSANLQYKYVALFGRLNLNYNSKYLFNLTARRDGSSRFGDNNKFGNFAAVGAAWVFSKENFFEDTSWLSFGKLRASYGTSGNDNIGDYQYLDTYTLNPNNYNEITGLTPSRLYNPNFSWEKTKKLETAIEIALFNDRLQFELAHYRNRSSNQLVGIPLPATTGFPSIQDNLPATVENKGWEFSLNSQNIKSKDFSWTSNFNISFPKNTLLSFPNLEASTYADQFIVGKSTSIKKSYNFEGIDPLTGQYIFTDYNKDGSITPGFDRQNIQEIKTQYHGGIQNTLYYKNFSLDFLFQFVKQTNYNFNYDITVPGSIYNQPIEVLNSWTHASPNSQYGYFSSGYNSVMLNSINLFKSSNMAIGDASYIRLKNVSLSYLLTLPKARLNSVRFYFQGQNLWTITNYYGLDPELVLTRYLPPLKTYAFGVQLAF</sequence>
<evidence type="ECO:0000256" key="4">
    <source>
        <dbReference type="ARBA" id="ARBA00022692"/>
    </source>
</evidence>
<dbReference type="Proteomes" id="UP000625283">
    <property type="component" value="Unassembled WGS sequence"/>
</dbReference>
<dbReference type="SUPFAM" id="SSF49464">
    <property type="entry name" value="Carboxypeptidase regulatory domain-like"/>
    <property type="match status" value="1"/>
</dbReference>
<evidence type="ECO:0000256" key="7">
    <source>
        <dbReference type="ARBA" id="ARBA00023237"/>
    </source>
</evidence>
<dbReference type="InterPro" id="IPR000531">
    <property type="entry name" value="Beta-barrel_TonB"/>
</dbReference>
<keyword evidence="14" id="KW-1185">Reference proteome</keyword>
<keyword evidence="6 8" id="KW-0472">Membrane</keyword>
<organism evidence="13 14">
    <name type="scientific">Sphingobacterium faecale</name>
    <dbReference type="NCBI Taxonomy" id="2803775"/>
    <lineage>
        <taxon>Bacteria</taxon>
        <taxon>Pseudomonadati</taxon>
        <taxon>Bacteroidota</taxon>
        <taxon>Sphingobacteriia</taxon>
        <taxon>Sphingobacteriales</taxon>
        <taxon>Sphingobacteriaceae</taxon>
        <taxon>Sphingobacterium</taxon>
    </lineage>
</organism>
<keyword evidence="4 8" id="KW-0812">Transmembrane</keyword>
<reference evidence="13 14" key="1">
    <citation type="submission" date="2021-01" db="EMBL/GenBank/DDBJ databases">
        <title>C459-1 draft genome sequence.</title>
        <authorList>
            <person name="Zhang X.-F."/>
        </authorList>
    </citation>
    <scope>NUCLEOTIDE SEQUENCE [LARGE SCALE GENOMIC DNA]</scope>
    <source>
        <strain evidence="14">C459-1</strain>
    </source>
</reference>
<dbReference type="Pfam" id="PF13620">
    <property type="entry name" value="CarboxypepD_reg"/>
    <property type="match status" value="1"/>
</dbReference>
<accession>A0ABS1R8E7</accession>
<comment type="caution">
    <text evidence="13">The sequence shown here is derived from an EMBL/GenBank/DDBJ whole genome shotgun (WGS) entry which is preliminary data.</text>
</comment>
<evidence type="ECO:0000256" key="10">
    <source>
        <dbReference type="SAM" id="MobiDB-lite"/>
    </source>
</evidence>
<keyword evidence="7 8" id="KW-0998">Cell outer membrane</keyword>
<dbReference type="InterPro" id="IPR023997">
    <property type="entry name" value="TonB-dep_OMP_SusC/RagA_CS"/>
</dbReference>
<comment type="similarity">
    <text evidence="8 9">Belongs to the TonB-dependent receptor family.</text>
</comment>
<dbReference type="PROSITE" id="PS52016">
    <property type="entry name" value="TONB_DEPENDENT_REC_3"/>
    <property type="match status" value="1"/>
</dbReference>
<dbReference type="InterPro" id="IPR023996">
    <property type="entry name" value="TonB-dep_OMP_SusC/RagA"/>
</dbReference>
<evidence type="ECO:0000259" key="11">
    <source>
        <dbReference type="Pfam" id="PF00593"/>
    </source>
</evidence>
<evidence type="ECO:0000256" key="9">
    <source>
        <dbReference type="RuleBase" id="RU003357"/>
    </source>
</evidence>
<comment type="subcellular location">
    <subcellularLocation>
        <location evidence="1 8">Cell outer membrane</location>
        <topology evidence="1 8">Multi-pass membrane protein</topology>
    </subcellularLocation>
</comment>
<keyword evidence="5 9" id="KW-0798">TonB box</keyword>
<gene>
    <name evidence="13" type="ORF">JKG61_19665</name>
</gene>
<dbReference type="InterPro" id="IPR036942">
    <property type="entry name" value="Beta-barrel_TonB_sf"/>
</dbReference>
<dbReference type="EMBL" id="JAERTY010000012">
    <property type="protein sequence ID" value="MBL1410986.1"/>
    <property type="molecule type" value="Genomic_DNA"/>
</dbReference>
<dbReference type="NCBIfam" id="TIGR04056">
    <property type="entry name" value="OMP_RagA_SusC"/>
    <property type="match status" value="1"/>
</dbReference>
<feature type="domain" description="TonB-dependent receptor plug" evidence="12">
    <location>
        <begin position="233"/>
        <end position="365"/>
    </location>
</feature>
<evidence type="ECO:0000313" key="13">
    <source>
        <dbReference type="EMBL" id="MBL1410986.1"/>
    </source>
</evidence>
<evidence type="ECO:0000256" key="6">
    <source>
        <dbReference type="ARBA" id="ARBA00023136"/>
    </source>
</evidence>